<keyword evidence="4" id="KW-1185">Reference proteome</keyword>
<evidence type="ECO:0000313" key="4">
    <source>
        <dbReference type="Proteomes" id="UP000560131"/>
    </source>
</evidence>
<evidence type="ECO:0000313" key="3">
    <source>
        <dbReference type="Proteomes" id="UP000522313"/>
    </source>
</evidence>
<accession>A0A7X0MMW8</accession>
<reference evidence="2 3" key="3">
    <citation type="submission" date="2020-08" db="EMBL/GenBank/DDBJ databases">
        <authorList>
            <person name="Partida-Martinez L."/>
            <person name="Huntemann M."/>
            <person name="Clum A."/>
            <person name="Wang J."/>
            <person name="Palaniappan K."/>
            <person name="Ritter S."/>
            <person name="Chen I.-M."/>
            <person name="Stamatis D."/>
            <person name="Reddy T."/>
            <person name="O'Malley R."/>
            <person name="Daum C."/>
            <person name="Shapiro N."/>
            <person name="Ivanova N."/>
            <person name="Kyrpides N."/>
            <person name="Woyke T."/>
        </authorList>
    </citation>
    <scope>NUCLEOTIDE SEQUENCE [LARGE SCALE GENOMIC DNA]</scope>
    <source>
        <strain evidence="2 3">AS3.13</strain>
    </source>
</reference>
<organism evidence="2 3">
    <name type="scientific">Sphingomonas endophytica</name>
    <dbReference type="NCBI Taxonomy" id="869719"/>
    <lineage>
        <taxon>Bacteria</taxon>
        <taxon>Pseudomonadati</taxon>
        <taxon>Pseudomonadota</taxon>
        <taxon>Alphaproteobacteria</taxon>
        <taxon>Sphingomonadales</taxon>
        <taxon>Sphingomonadaceae</taxon>
        <taxon>Sphingomonas</taxon>
    </lineage>
</organism>
<dbReference type="RefSeq" id="WP_184032242.1">
    <property type="nucleotide sequence ID" value="NZ_BAABAR010000002.1"/>
</dbReference>
<name>A0A7X0MMW8_9SPHN</name>
<evidence type="ECO:0000313" key="2">
    <source>
        <dbReference type="EMBL" id="MBB6505052.1"/>
    </source>
</evidence>
<proteinExistence type="predicted"/>
<dbReference type="Proteomes" id="UP000522313">
    <property type="component" value="Unassembled WGS sequence"/>
</dbReference>
<evidence type="ECO:0000313" key="1">
    <source>
        <dbReference type="EMBL" id="MBB5724102.1"/>
    </source>
</evidence>
<gene>
    <name evidence="2" type="ORF">F4693_002033</name>
    <name evidence="1" type="ORF">FHS97_000002</name>
</gene>
<dbReference type="Proteomes" id="UP000560131">
    <property type="component" value="Unassembled WGS sequence"/>
</dbReference>
<comment type="caution">
    <text evidence="2">The sequence shown here is derived from an EMBL/GenBank/DDBJ whole genome shotgun (WGS) entry which is preliminary data.</text>
</comment>
<sequence>MFIEIVRVSVIPPNRGLPFSKQPPIANKTSLLIRRRRRTLPARLELAAARLHTIGLRRDIGKLANRFSCVLQRPASNASGWLLALIGWRRLRERPAFGQGAAVSRDT</sequence>
<reference evidence="2 3" key="2">
    <citation type="submission" date="2020-08" db="EMBL/GenBank/DDBJ databases">
        <title>The Agave Microbiome: Exploring the role of microbial communities in plant adaptations to desert environments.</title>
        <authorList>
            <person name="Partida-Martinez L.P."/>
        </authorList>
    </citation>
    <scope>NUCLEOTIDE SEQUENCE [LARGE SCALE GENOMIC DNA]</scope>
    <source>
        <strain evidence="2 3">AS3.13</strain>
    </source>
</reference>
<reference evidence="1 4" key="1">
    <citation type="submission" date="2020-08" db="EMBL/GenBank/DDBJ databases">
        <title>Genomic Encyclopedia of Type Strains, Phase IV (KMG-IV): sequencing the most valuable type-strain genomes for metagenomic binning, comparative biology and taxonomic classification.</title>
        <authorList>
            <person name="Goeker M."/>
        </authorList>
    </citation>
    <scope>NUCLEOTIDE SEQUENCE [LARGE SCALE GENOMIC DNA]</scope>
    <source>
        <strain evidence="1 4">DSM 101535</strain>
    </source>
</reference>
<protein>
    <submittedName>
        <fullName evidence="2">Uncharacterized protein</fullName>
    </submittedName>
</protein>
<dbReference type="EMBL" id="JACIJN010000001">
    <property type="protein sequence ID" value="MBB5724102.1"/>
    <property type="molecule type" value="Genomic_DNA"/>
</dbReference>
<dbReference type="AlphaFoldDB" id="A0A7X0MMW8"/>
<dbReference type="EMBL" id="JACHBT010000009">
    <property type="protein sequence ID" value="MBB6505052.1"/>
    <property type="molecule type" value="Genomic_DNA"/>
</dbReference>